<name>A0A194RKK4_PAPMA</name>
<evidence type="ECO:0000256" key="2">
    <source>
        <dbReference type="ARBA" id="ARBA00022574"/>
    </source>
</evidence>
<dbReference type="CDD" id="cd00200">
    <property type="entry name" value="WD40"/>
    <property type="match status" value="2"/>
</dbReference>
<evidence type="ECO:0000313" key="8">
    <source>
        <dbReference type="Proteomes" id="UP000053240"/>
    </source>
</evidence>
<dbReference type="STRING" id="76193.A0A194RKK4"/>
<keyword evidence="8" id="KW-1185">Reference proteome</keyword>
<dbReference type="InterPro" id="IPR019775">
    <property type="entry name" value="WD40_repeat_CS"/>
</dbReference>
<dbReference type="PRINTS" id="PR00320">
    <property type="entry name" value="GPROTEINBRPT"/>
</dbReference>
<gene>
    <name evidence="7" type="ORF">RR48_08097</name>
</gene>
<proteinExistence type="predicted"/>
<dbReference type="PROSITE" id="PS00678">
    <property type="entry name" value="WD_REPEATS_1"/>
    <property type="match status" value="2"/>
</dbReference>
<dbReference type="SUPFAM" id="SSF50969">
    <property type="entry name" value="YVTN repeat-like/Quinoprotein amine dehydrogenase"/>
    <property type="match status" value="1"/>
</dbReference>
<dbReference type="PROSITE" id="PS50082">
    <property type="entry name" value="WD_REPEATS_2"/>
    <property type="match status" value="9"/>
</dbReference>
<dbReference type="InParanoid" id="A0A194RKK4"/>
<dbReference type="InterPro" id="IPR051510">
    <property type="entry name" value="SKI8"/>
</dbReference>
<dbReference type="EMBL" id="KQ460211">
    <property type="protein sequence ID" value="KPJ16506.1"/>
    <property type="molecule type" value="Genomic_DNA"/>
</dbReference>
<dbReference type="PANTHER" id="PTHR44090:SF1">
    <property type="entry name" value="SUPERKILLER COMPLEX PROTEIN 8"/>
    <property type="match status" value="1"/>
</dbReference>
<evidence type="ECO:0000256" key="6">
    <source>
        <dbReference type="PROSITE-ProRule" id="PRU00497"/>
    </source>
</evidence>
<protein>
    <submittedName>
        <fullName evidence="7">WD repeat-containing protein 61</fullName>
    </submittedName>
</protein>
<dbReference type="Gene3D" id="2.130.10.10">
    <property type="entry name" value="YVTN repeat-like/Quinoprotein amine dehydrogenase"/>
    <property type="match status" value="4"/>
</dbReference>
<reference evidence="7 8" key="1">
    <citation type="journal article" date="2015" name="Nat. Commun.">
        <title>Outbred genome sequencing and CRISPR/Cas9 gene editing in butterflies.</title>
        <authorList>
            <person name="Li X."/>
            <person name="Fan D."/>
            <person name="Zhang W."/>
            <person name="Liu G."/>
            <person name="Zhang L."/>
            <person name="Zhao L."/>
            <person name="Fang X."/>
            <person name="Chen L."/>
            <person name="Dong Y."/>
            <person name="Chen Y."/>
            <person name="Ding Y."/>
            <person name="Zhao R."/>
            <person name="Feng M."/>
            <person name="Zhu Y."/>
            <person name="Feng Y."/>
            <person name="Jiang X."/>
            <person name="Zhu D."/>
            <person name="Xiang H."/>
            <person name="Feng X."/>
            <person name="Li S."/>
            <person name="Wang J."/>
            <person name="Zhang G."/>
            <person name="Kronforst M.R."/>
            <person name="Wang W."/>
        </authorList>
    </citation>
    <scope>NUCLEOTIDE SEQUENCE [LARGE SCALE GENOMIC DNA]</scope>
    <source>
        <strain evidence="7">Ya'a_city_454_Pm</strain>
        <tissue evidence="7">Whole body</tissue>
    </source>
</reference>
<feature type="repeat" description="WD" evidence="5">
    <location>
        <begin position="109"/>
        <end position="150"/>
    </location>
</feature>
<feature type="repeat" description="WD" evidence="5">
    <location>
        <begin position="193"/>
        <end position="234"/>
    </location>
</feature>
<dbReference type="InterPro" id="IPR011044">
    <property type="entry name" value="Quino_amine_DH_bsu"/>
</dbReference>
<keyword evidence="1 6" id="KW-0193">Cuticle</keyword>
<dbReference type="SUPFAM" id="SSF50974">
    <property type="entry name" value="Nitrous oxide reductase, N-terminal domain"/>
    <property type="match status" value="1"/>
</dbReference>
<evidence type="ECO:0000256" key="5">
    <source>
        <dbReference type="PROSITE-ProRule" id="PRU00221"/>
    </source>
</evidence>
<dbReference type="PRINTS" id="PR00947">
    <property type="entry name" value="CUTICLE"/>
</dbReference>
<dbReference type="InterPro" id="IPR011045">
    <property type="entry name" value="N2O_reductase_N"/>
</dbReference>
<feature type="repeat" description="WD" evidence="5">
    <location>
        <begin position="388"/>
        <end position="411"/>
    </location>
</feature>
<dbReference type="PANTHER" id="PTHR44090">
    <property type="entry name" value="WD REPEAT-CONTAINING PROTEIN 61"/>
    <property type="match status" value="1"/>
</dbReference>
<keyword evidence="3" id="KW-0732">Signal</keyword>
<dbReference type="Proteomes" id="UP000053240">
    <property type="component" value="Unassembled WGS sequence"/>
</dbReference>
<sequence length="841" mass="91870">MNNSNDVKVILPYEYRGYLQGKSDTKLESPYYLQLKKENAHEDSIWCCAWSRIKNEKIKETEENAEPNEHIQEDGTEVTYDDYIITGGLDDLIKVWKLEDGKLELKHQLEGHSLGVISVAVSPDGKTLASSSQDSSLILWDIVNGEKLKTLETGPADIWTLDFSPDGKNVISGTNSGKILILNIENGNQEQVLDTRGRFTLSLAYSPDGKYIASGALDGIINIFDVAQSKLAHTLEGHAMSIRSLCFSPDSQLLLTASDDGQMKIYDVVHANLAATLSGHASWVLSVDFSRDGKRVHANLAATLSGHASWVLSVDFSRDGKRFVSGSSDRTVRVWDLETMQCQNVFKEHTDQYSLLIKKENAHEDSIYTCAWTQTNISAEAKEQMKHFLVTGGLDGLIKVWHIENNKLELFHKLQGHCMAVVSIAISSDGHTIASASLDSTMMIWDLMSGNKVHEIQSEATDVWKVAFSPNNTHVVSGSHTGKVIIYNIVKGIVHKTLDTRGKFTICVAWSADDKYISSGAVDGTVCIFDVQQGKLIHTIEAHTKTVRSVQFSTNSNLLVTASDDGYVKVYDSASGNLIKNVNLKSWVLNACFSKDGTRIAAATADGSVYVILLTDCKILKQFKEHSSTNVNLKSWVLNACFSKDGTRIAAATADGSVYVILLTDCKILKQFKEHSSTFFAILSLAVAASALPVVPVGKAVYAEVEQPAHYEFQYNVQDTHSGDVKQQHEAREGDALQGSYSLLQPDGLTRIVHYTADAVHGFNAQVSYEGHATPAPANLAYAPVAKVAYAAPVAKVAYAAPVAKLAYSPVASYAAPVHKVSYAAPLTQVSFSSPAISYHH</sequence>
<dbReference type="InterPro" id="IPR031311">
    <property type="entry name" value="CHIT_BIND_RR_consensus"/>
</dbReference>
<dbReference type="InterPro" id="IPR001680">
    <property type="entry name" value="WD40_rpt"/>
</dbReference>
<evidence type="ECO:0000256" key="3">
    <source>
        <dbReference type="ARBA" id="ARBA00022729"/>
    </source>
</evidence>
<accession>A0A194RKK4</accession>
<dbReference type="AlphaFoldDB" id="A0A194RKK4"/>
<evidence type="ECO:0000256" key="4">
    <source>
        <dbReference type="ARBA" id="ARBA00022737"/>
    </source>
</evidence>
<feature type="repeat" description="WD" evidence="5">
    <location>
        <begin position="235"/>
        <end position="276"/>
    </location>
</feature>
<dbReference type="PROSITE" id="PS51155">
    <property type="entry name" value="CHIT_BIND_RR_2"/>
    <property type="match status" value="1"/>
</dbReference>
<feature type="repeat" description="WD" evidence="5">
    <location>
        <begin position="304"/>
        <end position="345"/>
    </location>
</feature>
<dbReference type="GO" id="GO:0042302">
    <property type="term" value="F:structural constituent of cuticle"/>
    <property type="evidence" value="ECO:0007669"/>
    <property type="project" value="UniProtKB-UniRule"/>
</dbReference>
<evidence type="ECO:0000313" key="7">
    <source>
        <dbReference type="EMBL" id="KPJ16506.1"/>
    </source>
</evidence>
<dbReference type="InterPro" id="IPR015943">
    <property type="entry name" value="WD40/YVTN_repeat-like_dom_sf"/>
</dbReference>
<dbReference type="InterPro" id="IPR000618">
    <property type="entry name" value="Insect_cuticle"/>
</dbReference>
<feature type="repeat" description="WD" evidence="5">
    <location>
        <begin position="83"/>
        <end position="106"/>
    </location>
</feature>
<feature type="repeat" description="WD" evidence="5">
    <location>
        <begin position="498"/>
        <end position="539"/>
    </location>
</feature>
<dbReference type="Pfam" id="PF00400">
    <property type="entry name" value="WD40"/>
    <property type="match status" value="13"/>
</dbReference>
<keyword evidence="4" id="KW-0677">Repeat</keyword>
<dbReference type="PROSITE" id="PS50294">
    <property type="entry name" value="WD_REPEATS_REGION"/>
    <property type="match status" value="5"/>
</dbReference>
<dbReference type="GO" id="GO:0016593">
    <property type="term" value="C:Cdc73/Paf1 complex"/>
    <property type="evidence" value="ECO:0007669"/>
    <property type="project" value="TreeGrafter"/>
</dbReference>
<organism evidence="7 8">
    <name type="scientific">Papilio machaon</name>
    <name type="common">Old World swallowtail butterfly</name>
    <dbReference type="NCBI Taxonomy" id="76193"/>
    <lineage>
        <taxon>Eukaryota</taxon>
        <taxon>Metazoa</taxon>
        <taxon>Ecdysozoa</taxon>
        <taxon>Arthropoda</taxon>
        <taxon>Hexapoda</taxon>
        <taxon>Insecta</taxon>
        <taxon>Pterygota</taxon>
        <taxon>Neoptera</taxon>
        <taxon>Endopterygota</taxon>
        <taxon>Lepidoptera</taxon>
        <taxon>Glossata</taxon>
        <taxon>Ditrysia</taxon>
        <taxon>Papilionoidea</taxon>
        <taxon>Papilionidae</taxon>
        <taxon>Papilioninae</taxon>
        <taxon>Papilio</taxon>
    </lineage>
</organism>
<dbReference type="InterPro" id="IPR020472">
    <property type="entry name" value="WD40_PAC1"/>
</dbReference>
<evidence type="ECO:0000256" key="1">
    <source>
        <dbReference type="ARBA" id="ARBA00022460"/>
    </source>
</evidence>
<dbReference type="SUPFAM" id="SSF50978">
    <property type="entry name" value="WD40 repeat-like"/>
    <property type="match status" value="1"/>
</dbReference>
<dbReference type="PROSITE" id="PS00233">
    <property type="entry name" value="CHIT_BIND_RR_1"/>
    <property type="match status" value="1"/>
</dbReference>
<dbReference type="InterPro" id="IPR036322">
    <property type="entry name" value="WD40_repeat_dom_sf"/>
</dbReference>
<keyword evidence="2 5" id="KW-0853">WD repeat</keyword>
<dbReference type="Pfam" id="PF00379">
    <property type="entry name" value="Chitin_bind_4"/>
    <property type="match status" value="1"/>
</dbReference>
<dbReference type="SMART" id="SM00320">
    <property type="entry name" value="WD40"/>
    <property type="match status" value="13"/>
</dbReference>
<feature type="repeat" description="WD" evidence="5">
    <location>
        <begin position="414"/>
        <end position="455"/>
    </location>
</feature>
<feature type="repeat" description="WD" evidence="5">
    <location>
        <begin position="540"/>
        <end position="581"/>
    </location>
</feature>